<feature type="region of interest" description="Disordered" evidence="2">
    <location>
        <begin position="730"/>
        <end position="750"/>
    </location>
</feature>
<dbReference type="Gene3D" id="2.60.40.10">
    <property type="entry name" value="Immunoglobulins"/>
    <property type="match status" value="9"/>
</dbReference>
<dbReference type="FunFam" id="2.60.40.10:FF:002076">
    <property type="entry name" value="Myotactin form A"/>
    <property type="match status" value="1"/>
</dbReference>
<evidence type="ECO:0000256" key="2">
    <source>
        <dbReference type="SAM" id="MobiDB-lite"/>
    </source>
</evidence>
<feature type="compositionally biased region" description="Basic and acidic residues" evidence="2">
    <location>
        <begin position="730"/>
        <end position="740"/>
    </location>
</feature>
<feature type="domain" description="Fibronectin type-III" evidence="3">
    <location>
        <begin position="141"/>
        <end position="239"/>
    </location>
</feature>
<reference evidence="4 5" key="1">
    <citation type="submission" date="2014-03" db="EMBL/GenBank/DDBJ databases">
        <title>Draft genome of the hookworm Oesophagostomum dentatum.</title>
        <authorList>
            <person name="Mitreva M."/>
        </authorList>
    </citation>
    <scope>NUCLEOTIDE SEQUENCE [LARGE SCALE GENOMIC DNA]</scope>
    <source>
        <strain evidence="4 5">OD-Hann</strain>
    </source>
</reference>
<name>A0A0B1T2Q1_OESDE</name>
<dbReference type="Proteomes" id="UP000053660">
    <property type="component" value="Unassembled WGS sequence"/>
</dbReference>
<feature type="compositionally biased region" description="Polar residues" evidence="2">
    <location>
        <begin position="523"/>
        <end position="532"/>
    </location>
</feature>
<dbReference type="CDD" id="cd00063">
    <property type="entry name" value="FN3"/>
    <property type="match status" value="9"/>
</dbReference>
<dbReference type="PANTHER" id="PTHR46708">
    <property type="entry name" value="TENASCIN"/>
    <property type="match status" value="1"/>
</dbReference>
<feature type="region of interest" description="Disordered" evidence="2">
    <location>
        <begin position="930"/>
        <end position="956"/>
    </location>
</feature>
<feature type="domain" description="Fibronectin type-III" evidence="3">
    <location>
        <begin position="643"/>
        <end position="746"/>
    </location>
</feature>
<dbReference type="FunFam" id="2.60.40.10:FF:002213">
    <property type="entry name" value="Myotactin form B"/>
    <property type="match status" value="1"/>
</dbReference>
<feature type="domain" description="Fibronectin type-III" evidence="3">
    <location>
        <begin position="547"/>
        <end position="639"/>
    </location>
</feature>
<gene>
    <name evidence="4" type="ORF">OESDEN_09718</name>
</gene>
<evidence type="ECO:0000313" key="4">
    <source>
        <dbReference type="EMBL" id="KHJ90441.1"/>
    </source>
</evidence>
<organism evidence="4 5">
    <name type="scientific">Oesophagostomum dentatum</name>
    <name type="common">Nodular worm</name>
    <dbReference type="NCBI Taxonomy" id="61180"/>
    <lineage>
        <taxon>Eukaryota</taxon>
        <taxon>Metazoa</taxon>
        <taxon>Ecdysozoa</taxon>
        <taxon>Nematoda</taxon>
        <taxon>Chromadorea</taxon>
        <taxon>Rhabditida</taxon>
        <taxon>Rhabditina</taxon>
        <taxon>Rhabditomorpha</taxon>
        <taxon>Strongyloidea</taxon>
        <taxon>Strongylidae</taxon>
        <taxon>Oesophagostomum</taxon>
    </lineage>
</organism>
<evidence type="ECO:0000256" key="1">
    <source>
        <dbReference type="ARBA" id="ARBA00022737"/>
    </source>
</evidence>
<feature type="domain" description="Fibronectin type-III" evidence="3">
    <location>
        <begin position="241"/>
        <end position="336"/>
    </location>
</feature>
<feature type="domain" description="Fibronectin type-III" evidence="3">
    <location>
        <begin position="447"/>
        <end position="545"/>
    </location>
</feature>
<dbReference type="SMART" id="SM00060">
    <property type="entry name" value="FN3"/>
    <property type="match status" value="9"/>
</dbReference>
<dbReference type="PRINTS" id="PR00014">
    <property type="entry name" value="FNTYPEIII"/>
</dbReference>
<feature type="domain" description="Fibronectin type-III" evidence="3">
    <location>
        <begin position="26"/>
        <end position="117"/>
    </location>
</feature>
<dbReference type="OrthoDB" id="5831260at2759"/>
<dbReference type="AlphaFoldDB" id="A0A0B1T2Q1"/>
<dbReference type="FunFam" id="2.60.40.10:FF:001802">
    <property type="entry name" value="Myotactin form A"/>
    <property type="match status" value="1"/>
</dbReference>
<dbReference type="InterPro" id="IPR050991">
    <property type="entry name" value="ECM_Regulatory_Proteins"/>
</dbReference>
<keyword evidence="5" id="KW-1185">Reference proteome</keyword>
<proteinExistence type="predicted"/>
<sequence>MNRGTAFTSPIVQVQTQSTCQPPRRAPSNLQVSPIGPTQIRLTWAPLHETEWNCDRLWYIVKYSTPKNQGFKNLTQGENSVVFESDPYTKWNFEVQAANPAGETQWSRTETAQTQVVICTRETGLLFFTLMRAVQDASPGPVVDLRVQPVGADRLQVSWRPPINPNGLITQYEVTYQLISKGMCDQQQDVPRTISVTSPNHVITGLHPHSRYRVGVAAKTTIAGERVSQEVQTDQSVPAAPPVYLRVEEARESDASISWQAPPCLQTNGEITEYEYEVTPADRRSVQQKVTDNVRGTRAQVTGLQPYTRYNVKVRAYTRRGPGPWSPEVAFQTAAAQTVTAPPFVRVVSTGADNAHLVWQSPDSSSGYVDKYKCRYNPVGTQQYQERQFPAVSPCQARILERQQLPATPPGTRLHCGRIDNLKPEHTYDFQGTTVTMWTDAAPLTALAVAPRVTAEEATSITIEWDSRNREAGGFIVEYRLEGGAWQQYPRRIPAHPSQTTYTATVDGLPTNNVVDLRVRVTSQQNEQSNPSPEVRGRTKCSPPPSPPQGIRVDAPSTNDVRVSWSRPAKDTWMCDQLNVEISYRVGNEPEKILPVPGDQTEYTFPAEPNQRWVIKLRATNQVGSSHWSAEQSVTTRQGAPGSVRDLRVKALSPNEVHVQWLAPLVQRGTIVGYDISYRLKHRLACPEEEPRDVSRDFVTVYNHKDLDYTITGLLPYSLYEVRVRARTTELGPEETKEVSTEQQPPSAPPLNLELTYTLERSLSFQWEPVDCSQRHGHIVNYEYEILGQDDWAKLERQIANTSDTKVTIDGLTPYTKYVMRVRAYNSIGGVLDVNSSRFFLAFPDPDFSRLLLMALLQLDIQWSGVVDPQNRVKGYIIEIRNSDTPVWQEIGGVIPHDPVKRTYLKKLTGLDADTLYFIRVKAVDAKQRVGAASPEGQGRTGCAPPTAPPSNVNLASPSNVQVRVSWQAPIKGSWLCSNIAPSAD</sequence>
<feature type="region of interest" description="Disordered" evidence="2">
    <location>
        <begin position="523"/>
        <end position="560"/>
    </location>
</feature>
<dbReference type="PANTHER" id="PTHR46708:SF2">
    <property type="entry name" value="FIBRONECTIN TYPE-III DOMAIN-CONTAINING PROTEIN"/>
    <property type="match status" value="1"/>
</dbReference>
<evidence type="ECO:0000259" key="3">
    <source>
        <dbReference type="PROSITE" id="PS50853"/>
    </source>
</evidence>
<dbReference type="PROSITE" id="PS50853">
    <property type="entry name" value="FN3"/>
    <property type="match status" value="7"/>
</dbReference>
<dbReference type="InterPro" id="IPR003961">
    <property type="entry name" value="FN3_dom"/>
</dbReference>
<dbReference type="SUPFAM" id="SSF49265">
    <property type="entry name" value="Fibronectin type III"/>
    <property type="match status" value="6"/>
</dbReference>
<dbReference type="EMBL" id="KN553009">
    <property type="protein sequence ID" value="KHJ90441.1"/>
    <property type="molecule type" value="Genomic_DNA"/>
</dbReference>
<dbReference type="InterPro" id="IPR036116">
    <property type="entry name" value="FN3_sf"/>
</dbReference>
<evidence type="ECO:0000313" key="5">
    <source>
        <dbReference type="Proteomes" id="UP000053660"/>
    </source>
</evidence>
<feature type="domain" description="Fibronectin type-III" evidence="3">
    <location>
        <begin position="749"/>
        <end position="845"/>
    </location>
</feature>
<accession>A0A0B1T2Q1</accession>
<keyword evidence="1" id="KW-0677">Repeat</keyword>
<dbReference type="InterPro" id="IPR013783">
    <property type="entry name" value="Ig-like_fold"/>
</dbReference>
<dbReference type="FunFam" id="2.60.40.10:FF:002658">
    <property type="entry name" value="Myotactin form A"/>
    <property type="match status" value="1"/>
</dbReference>
<dbReference type="Pfam" id="PF00041">
    <property type="entry name" value="fn3"/>
    <property type="match status" value="6"/>
</dbReference>
<protein>
    <submittedName>
        <fullName evidence="4">Fibronectin type III domain protein</fullName>
    </submittedName>
</protein>